<organism evidence="1 2">
    <name type="scientific">Paralcaligenes ureilyticus</name>
    <dbReference type="NCBI Taxonomy" id="627131"/>
    <lineage>
        <taxon>Bacteria</taxon>
        <taxon>Pseudomonadati</taxon>
        <taxon>Pseudomonadota</taxon>
        <taxon>Betaproteobacteria</taxon>
        <taxon>Burkholderiales</taxon>
        <taxon>Alcaligenaceae</taxon>
        <taxon>Paralcaligenes</taxon>
    </lineage>
</organism>
<name>A0A4R3MCL7_9BURK</name>
<keyword evidence="2" id="KW-1185">Reference proteome</keyword>
<proteinExistence type="predicted"/>
<dbReference type="EMBL" id="SMAJ01000001">
    <property type="protein sequence ID" value="TCT10882.1"/>
    <property type="molecule type" value="Genomic_DNA"/>
</dbReference>
<evidence type="ECO:0000313" key="2">
    <source>
        <dbReference type="Proteomes" id="UP000295525"/>
    </source>
</evidence>
<sequence>MIHGYVFVVAALVAAIIRNNPADICKIRPETPLKEIDPENLLKATATQAGGRA</sequence>
<accession>A0A4R3MCL7</accession>
<reference evidence="1 2" key="1">
    <citation type="submission" date="2019-03" db="EMBL/GenBank/DDBJ databases">
        <title>Genomic Encyclopedia of Type Strains, Phase IV (KMG-IV): sequencing the most valuable type-strain genomes for metagenomic binning, comparative biology and taxonomic classification.</title>
        <authorList>
            <person name="Goeker M."/>
        </authorList>
    </citation>
    <scope>NUCLEOTIDE SEQUENCE [LARGE SCALE GENOMIC DNA]</scope>
    <source>
        <strain evidence="1 2">DSM 24591</strain>
    </source>
</reference>
<gene>
    <name evidence="1" type="ORF">EDC26_101102</name>
</gene>
<dbReference type="Proteomes" id="UP000295525">
    <property type="component" value="Unassembled WGS sequence"/>
</dbReference>
<protein>
    <submittedName>
        <fullName evidence="1">Uncharacterized protein</fullName>
    </submittedName>
</protein>
<evidence type="ECO:0000313" key="1">
    <source>
        <dbReference type="EMBL" id="TCT10882.1"/>
    </source>
</evidence>
<comment type="caution">
    <text evidence="1">The sequence shown here is derived from an EMBL/GenBank/DDBJ whole genome shotgun (WGS) entry which is preliminary data.</text>
</comment>
<dbReference type="AlphaFoldDB" id="A0A4R3MCL7"/>